<dbReference type="PANTHER" id="PTHR33254">
    <property type="entry name" value="4-HYDROXY-4-METHYL-2-OXOGLUTARATE ALDOLASE 3-RELATED"/>
    <property type="match status" value="1"/>
</dbReference>
<dbReference type="STRING" id="1123291.SAMN04490355_104629"/>
<dbReference type="NCBIfam" id="NF004850">
    <property type="entry name" value="PRK06201.1"/>
    <property type="match status" value="1"/>
</dbReference>
<evidence type="ECO:0000256" key="9">
    <source>
        <dbReference type="ARBA" id="ARBA00029596"/>
    </source>
</evidence>
<dbReference type="Pfam" id="PF03737">
    <property type="entry name" value="RraA-like"/>
    <property type="match status" value="1"/>
</dbReference>
<evidence type="ECO:0000256" key="2">
    <source>
        <dbReference type="ARBA" id="ARBA00001968"/>
    </source>
</evidence>
<evidence type="ECO:0000256" key="13">
    <source>
        <dbReference type="PIRSR" id="PIRSR605493-1"/>
    </source>
</evidence>
<dbReference type="AlphaFoldDB" id="A0A1I4NGX9"/>
<comment type="cofactor">
    <cofactor evidence="2">
        <name>a divalent metal cation</name>
        <dbReference type="ChEBI" id="CHEBI:60240"/>
    </cofactor>
</comment>
<dbReference type="EC" id="4.1.1.112" evidence="6"/>
<evidence type="ECO:0000256" key="11">
    <source>
        <dbReference type="ARBA" id="ARBA00032305"/>
    </source>
</evidence>
<organism evidence="14 15">
    <name type="scientific">Pelosinus propionicus DSM 13327</name>
    <dbReference type="NCBI Taxonomy" id="1123291"/>
    <lineage>
        <taxon>Bacteria</taxon>
        <taxon>Bacillati</taxon>
        <taxon>Bacillota</taxon>
        <taxon>Negativicutes</taxon>
        <taxon>Selenomonadales</taxon>
        <taxon>Sporomusaceae</taxon>
        <taxon>Pelosinus</taxon>
    </lineage>
</organism>
<dbReference type="SUPFAM" id="SSF89562">
    <property type="entry name" value="RraA-like"/>
    <property type="match status" value="1"/>
</dbReference>
<evidence type="ECO:0000256" key="1">
    <source>
        <dbReference type="ARBA" id="ARBA00001342"/>
    </source>
</evidence>
<evidence type="ECO:0000256" key="5">
    <source>
        <dbReference type="ARBA" id="ARBA00012213"/>
    </source>
</evidence>
<accession>A0A1I4NGX9</accession>
<evidence type="ECO:0000256" key="7">
    <source>
        <dbReference type="ARBA" id="ARBA00016549"/>
    </source>
</evidence>
<dbReference type="OrthoDB" id="9784786at2"/>
<evidence type="ECO:0000256" key="10">
    <source>
        <dbReference type="ARBA" id="ARBA00030169"/>
    </source>
</evidence>
<comment type="cofactor">
    <cofactor evidence="13">
        <name>Mg(2+)</name>
        <dbReference type="ChEBI" id="CHEBI:18420"/>
    </cofactor>
</comment>
<comment type="subunit">
    <text evidence="4">Homotrimer.</text>
</comment>
<dbReference type="Proteomes" id="UP000199520">
    <property type="component" value="Unassembled WGS sequence"/>
</dbReference>
<dbReference type="Gene3D" id="3.50.30.40">
    <property type="entry name" value="Ribonuclease E inhibitor RraA/RraA-like"/>
    <property type="match status" value="1"/>
</dbReference>
<reference evidence="15" key="1">
    <citation type="submission" date="2016-10" db="EMBL/GenBank/DDBJ databases">
        <authorList>
            <person name="Varghese N."/>
            <person name="Submissions S."/>
        </authorList>
    </citation>
    <scope>NUCLEOTIDE SEQUENCE [LARGE SCALE GENOMIC DNA]</scope>
    <source>
        <strain evidence="15">DSM 13327</strain>
    </source>
</reference>
<dbReference type="InterPro" id="IPR036704">
    <property type="entry name" value="RraA/RraA-like_sf"/>
</dbReference>
<feature type="binding site" evidence="13">
    <location>
        <position position="119"/>
    </location>
    <ligand>
        <name>substrate</name>
    </ligand>
</feature>
<feature type="binding site" evidence="13">
    <location>
        <position position="120"/>
    </location>
    <ligand>
        <name>Mg(2+)</name>
        <dbReference type="ChEBI" id="CHEBI:18420"/>
    </ligand>
</feature>
<evidence type="ECO:0000313" key="14">
    <source>
        <dbReference type="EMBL" id="SFM14570.1"/>
    </source>
</evidence>
<name>A0A1I4NGX9_9FIRM</name>
<dbReference type="GO" id="GO:0046872">
    <property type="term" value="F:metal ion binding"/>
    <property type="evidence" value="ECO:0007669"/>
    <property type="project" value="UniProtKB-KW"/>
</dbReference>
<gene>
    <name evidence="14" type="ORF">SAMN04490355_104629</name>
</gene>
<dbReference type="GO" id="GO:0047443">
    <property type="term" value="F:4-hydroxy-4-methyl-2-oxoglutarate aldolase activity"/>
    <property type="evidence" value="ECO:0007669"/>
    <property type="project" value="UniProtKB-EC"/>
</dbReference>
<keyword evidence="15" id="KW-1185">Reference proteome</keyword>
<evidence type="ECO:0000256" key="8">
    <source>
        <dbReference type="ARBA" id="ARBA00025046"/>
    </source>
</evidence>
<evidence type="ECO:0000256" key="3">
    <source>
        <dbReference type="ARBA" id="ARBA00008621"/>
    </source>
</evidence>
<dbReference type="InterPro" id="IPR005493">
    <property type="entry name" value="RraA/RraA-like"/>
</dbReference>
<dbReference type="EMBL" id="FOTS01000046">
    <property type="protein sequence ID" value="SFM14570.1"/>
    <property type="molecule type" value="Genomic_DNA"/>
</dbReference>
<sequence length="225" mass="24152">MANVGLRIIKTIHRPPKAVIEAFKGLPVAAIADNMNRMSCIHARLRPMNEVPLLGTAFTIKSRPGDNLLLHKALDLAEPGDILVVDAQGDLSNSIMGELMVRWAKKRGIAGFVIDGAIRDVRALKNLGIPIYAAGVTPAGPYKDGPGEINVPVSCGGAVIHPGDILVGDEDGLVVIKPQDALELLKKTKAKNLAEQKSMEEIEGMSWDRTWVDKALAARGCEIIE</sequence>
<dbReference type="GO" id="GO:0008948">
    <property type="term" value="F:oxaloacetate decarboxylase activity"/>
    <property type="evidence" value="ECO:0007669"/>
    <property type="project" value="UniProtKB-EC"/>
</dbReference>
<evidence type="ECO:0000256" key="4">
    <source>
        <dbReference type="ARBA" id="ARBA00011233"/>
    </source>
</evidence>
<evidence type="ECO:0000256" key="12">
    <source>
        <dbReference type="ARBA" id="ARBA00047973"/>
    </source>
</evidence>
<evidence type="ECO:0000256" key="6">
    <source>
        <dbReference type="ARBA" id="ARBA00012947"/>
    </source>
</evidence>
<keyword evidence="13" id="KW-0479">Metal-binding</keyword>
<dbReference type="PANTHER" id="PTHR33254:SF4">
    <property type="entry name" value="4-HYDROXY-4-METHYL-2-OXOGLUTARATE ALDOLASE 3-RELATED"/>
    <property type="match status" value="1"/>
</dbReference>
<comment type="catalytic activity">
    <reaction evidence="1">
        <text>4-hydroxy-4-methyl-2-oxoglutarate = 2 pyruvate</text>
        <dbReference type="Rhea" id="RHEA:22748"/>
        <dbReference type="ChEBI" id="CHEBI:15361"/>
        <dbReference type="ChEBI" id="CHEBI:58276"/>
        <dbReference type="EC" id="4.1.3.17"/>
    </reaction>
</comment>
<comment type="catalytic activity">
    <reaction evidence="12">
        <text>oxaloacetate + H(+) = pyruvate + CO2</text>
        <dbReference type="Rhea" id="RHEA:15641"/>
        <dbReference type="ChEBI" id="CHEBI:15361"/>
        <dbReference type="ChEBI" id="CHEBI:15378"/>
        <dbReference type="ChEBI" id="CHEBI:16452"/>
        <dbReference type="ChEBI" id="CHEBI:16526"/>
        <dbReference type="EC" id="4.1.1.112"/>
    </reaction>
</comment>
<dbReference type="EC" id="4.1.3.17" evidence="5"/>
<feature type="binding site" evidence="13">
    <location>
        <begin position="97"/>
        <end position="100"/>
    </location>
    <ligand>
        <name>substrate</name>
    </ligand>
</feature>
<comment type="function">
    <text evidence="8">Catalyzes the aldol cleavage of 4-hydroxy-4-methyl-2-oxoglutarate (HMG) into 2 molecules of pyruvate. Also contains a secondary oxaloacetate (OAA) decarboxylase activity due to the common pyruvate enolate transition state formed following C-C bond cleavage in the retro-aldol and decarboxylation reactions.</text>
</comment>
<keyword evidence="13" id="KW-0460">Magnesium</keyword>
<comment type="similarity">
    <text evidence="3">Belongs to the class II aldolase/RraA-like family.</text>
</comment>
<dbReference type="CDD" id="cd16841">
    <property type="entry name" value="RraA_family"/>
    <property type="match status" value="1"/>
</dbReference>
<proteinExistence type="inferred from homology"/>
<protein>
    <recommendedName>
        <fullName evidence="7">Putative 4-hydroxy-4-methyl-2-oxoglutarate aldolase</fullName>
        <ecNumber evidence="6">4.1.1.112</ecNumber>
        <ecNumber evidence="5">4.1.3.17</ecNumber>
    </recommendedName>
    <alternativeName>
        <fullName evidence="11">Oxaloacetate decarboxylase</fullName>
    </alternativeName>
    <alternativeName>
        <fullName evidence="9">Regulator of ribonuclease activity homolog</fullName>
    </alternativeName>
    <alternativeName>
        <fullName evidence="10">RraA-like protein</fullName>
    </alternativeName>
</protein>
<evidence type="ECO:0000313" key="15">
    <source>
        <dbReference type="Proteomes" id="UP000199520"/>
    </source>
</evidence>